<protein>
    <submittedName>
        <fullName evidence="2">Uncharacterized protein</fullName>
    </submittedName>
</protein>
<evidence type="ECO:0000313" key="2">
    <source>
        <dbReference type="EMBL" id="KAL3653672.1"/>
    </source>
</evidence>
<sequence>MSSAKTDISTAEKEYQAFRDQLDMLDQVRDCVLWPPQSDFSKVCSCDECCPKIERLNQFEKEIKAKRKLISAYQSQMENKEHLCLSIFSSAEWTKRTLGFFQKKLKAVSEKSGVSWTLGKSSSAAKLEVIVEEIDQMVRGCDLLREDDDDYAFDDDDDEAYDVLRNMESGLYYYKNTKAKDKAYALIREIEKLEKDCEMDMITAKAQNKSIDPAISKKCIEKQIELLKTLPVEELKHEIKELIAEIHPIHVHMKMFLKAKQSTYIICGAIIVKRKMFWQKYSSLATKDNGHNSSELKETLDSLIDKVNSFEDQWKKEFAPFHSSWLIKT</sequence>
<dbReference type="EMBL" id="JAVIJP010000005">
    <property type="protein sequence ID" value="KAL3653672.1"/>
    <property type="molecule type" value="Genomic_DNA"/>
</dbReference>
<organism evidence="2 3">
    <name type="scientific">Castilleja foliolosa</name>
    <dbReference type="NCBI Taxonomy" id="1961234"/>
    <lineage>
        <taxon>Eukaryota</taxon>
        <taxon>Viridiplantae</taxon>
        <taxon>Streptophyta</taxon>
        <taxon>Embryophyta</taxon>
        <taxon>Tracheophyta</taxon>
        <taxon>Spermatophyta</taxon>
        <taxon>Magnoliopsida</taxon>
        <taxon>eudicotyledons</taxon>
        <taxon>Gunneridae</taxon>
        <taxon>Pentapetalae</taxon>
        <taxon>asterids</taxon>
        <taxon>lamiids</taxon>
        <taxon>Lamiales</taxon>
        <taxon>Orobanchaceae</taxon>
        <taxon>Pedicularideae</taxon>
        <taxon>Castillejinae</taxon>
        <taxon>Castilleja</taxon>
    </lineage>
</organism>
<reference evidence="3" key="1">
    <citation type="journal article" date="2024" name="IScience">
        <title>Strigolactones Initiate the Formation of Haustorium-like Structures in Castilleja.</title>
        <authorList>
            <person name="Buerger M."/>
            <person name="Peterson D."/>
            <person name="Chory J."/>
        </authorList>
    </citation>
    <scope>NUCLEOTIDE SEQUENCE [LARGE SCALE GENOMIC DNA]</scope>
</reference>
<keyword evidence="1" id="KW-0175">Coiled coil</keyword>
<feature type="coiled-coil region" evidence="1">
    <location>
        <begin position="1"/>
        <end position="28"/>
    </location>
</feature>
<evidence type="ECO:0000313" key="3">
    <source>
        <dbReference type="Proteomes" id="UP001632038"/>
    </source>
</evidence>
<gene>
    <name evidence="2" type="ORF">CASFOL_003353</name>
</gene>
<proteinExistence type="predicted"/>
<evidence type="ECO:0000256" key="1">
    <source>
        <dbReference type="SAM" id="Coils"/>
    </source>
</evidence>
<accession>A0ABD3EGX4</accession>
<comment type="caution">
    <text evidence="2">The sequence shown here is derived from an EMBL/GenBank/DDBJ whole genome shotgun (WGS) entry which is preliminary data.</text>
</comment>
<dbReference type="Proteomes" id="UP001632038">
    <property type="component" value="Unassembled WGS sequence"/>
</dbReference>
<name>A0ABD3EGX4_9LAMI</name>
<keyword evidence="3" id="KW-1185">Reference proteome</keyword>
<dbReference type="AlphaFoldDB" id="A0ABD3EGX4"/>